<reference evidence="1" key="1">
    <citation type="journal article" date="2023" name="Science">
        <title>Elucidation of the pathway for biosynthesis of saponin adjuvants from the soapbark tree.</title>
        <authorList>
            <person name="Reed J."/>
            <person name="Orme A."/>
            <person name="El-Demerdash A."/>
            <person name="Owen C."/>
            <person name="Martin L.B.B."/>
            <person name="Misra R.C."/>
            <person name="Kikuchi S."/>
            <person name="Rejzek M."/>
            <person name="Martin A.C."/>
            <person name="Harkess A."/>
            <person name="Leebens-Mack J."/>
            <person name="Louveau T."/>
            <person name="Stephenson M.J."/>
            <person name="Osbourn A."/>
        </authorList>
    </citation>
    <scope>NUCLEOTIDE SEQUENCE</scope>
    <source>
        <strain evidence="1">S10</strain>
    </source>
</reference>
<sequence length="127" mass="14464">MGENPRKCYSGYAVVVPASSSKMRVNNGSKSNEYENVSRTGYKEEYNGVGYSSHFTESHKGGDFVNKRTGQMGYKKEIKYTSTHKFNDKVEGYSGEYETQVKVRKTINYHTNNYSKSGSSSKRVNFY</sequence>
<comment type="caution">
    <text evidence="1">The sequence shown here is derived from an EMBL/GenBank/DDBJ whole genome shotgun (WGS) entry which is preliminary data.</text>
</comment>
<protein>
    <submittedName>
        <fullName evidence="1">Uncharacterized protein</fullName>
    </submittedName>
</protein>
<keyword evidence="2" id="KW-1185">Reference proteome</keyword>
<evidence type="ECO:0000313" key="1">
    <source>
        <dbReference type="EMBL" id="KAJ7955756.1"/>
    </source>
</evidence>
<name>A0AAD7LE60_QUISA</name>
<gene>
    <name evidence="1" type="ORF">O6P43_022292</name>
</gene>
<evidence type="ECO:0000313" key="2">
    <source>
        <dbReference type="Proteomes" id="UP001163823"/>
    </source>
</evidence>
<organism evidence="1 2">
    <name type="scientific">Quillaja saponaria</name>
    <name type="common">Soap bark tree</name>
    <dbReference type="NCBI Taxonomy" id="32244"/>
    <lineage>
        <taxon>Eukaryota</taxon>
        <taxon>Viridiplantae</taxon>
        <taxon>Streptophyta</taxon>
        <taxon>Embryophyta</taxon>
        <taxon>Tracheophyta</taxon>
        <taxon>Spermatophyta</taxon>
        <taxon>Magnoliopsida</taxon>
        <taxon>eudicotyledons</taxon>
        <taxon>Gunneridae</taxon>
        <taxon>Pentapetalae</taxon>
        <taxon>rosids</taxon>
        <taxon>fabids</taxon>
        <taxon>Fabales</taxon>
        <taxon>Quillajaceae</taxon>
        <taxon>Quillaja</taxon>
    </lineage>
</organism>
<dbReference type="AlphaFoldDB" id="A0AAD7LE60"/>
<dbReference type="EMBL" id="JARAOO010000009">
    <property type="protein sequence ID" value="KAJ7955756.1"/>
    <property type="molecule type" value="Genomic_DNA"/>
</dbReference>
<dbReference type="Proteomes" id="UP001163823">
    <property type="component" value="Chromosome 9"/>
</dbReference>
<accession>A0AAD7LE60</accession>
<proteinExistence type="predicted"/>
<dbReference type="KEGG" id="qsa:O6P43_022292"/>